<accession>D0WJ48</accession>
<keyword evidence="9" id="KW-1185">Reference proteome</keyword>
<evidence type="ECO:0000256" key="1">
    <source>
        <dbReference type="ARBA" id="ARBA00004651"/>
    </source>
</evidence>
<dbReference type="AlphaFoldDB" id="D0WJ48"/>
<feature type="transmembrane region" description="Helical" evidence="6">
    <location>
        <begin position="378"/>
        <end position="395"/>
    </location>
</feature>
<feature type="transmembrane region" description="Helical" evidence="6">
    <location>
        <begin position="257"/>
        <end position="276"/>
    </location>
</feature>
<evidence type="ECO:0000313" key="9">
    <source>
        <dbReference type="Proteomes" id="UP000006001"/>
    </source>
</evidence>
<protein>
    <submittedName>
        <fullName evidence="8">Transporter, major facilitator family protein</fullName>
    </submittedName>
</protein>
<reference evidence="8" key="1">
    <citation type="submission" date="2009-10" db="EMBL/GenBank/DDBJ databases">
        <authorList>
            <person name="Weinstock G."/>
            <person name="Sodergren E."/>
            <person name="Clifton S."/>
            <person name="Fulton L."/>
            <person name="Fulton B."/>
            <person name="Courtney L."/>
            <person name="Fronick C."/>
            <person name="Harrison M."/>
            <person name="Strong C."/>
            <person name="Farmer C."/>
            <person name="Delahaunty K."/>
            <person name="Markovic C."/>
            <person name="Hall O."/>
            <person name="Minx P."/>
            <person name="Tomlinson C."/>
            <person name="Mitreva M."/>
            <person name="Nelson J."/>
            <person name="Hou S."/>
            <person name="Wollam A."/>
            <person name="Pepin K.H."/>
            <person name="Johnson M."/>
            <person name="Bhonagiri V."/>
            <person name="Nash W.E."/>
            <person name="Warren W."/>
            <person name="Chinwalla A."/>
            <person name="Mardis E.R."/>
            <person name="Wilson R.K."/>
        </authorList>
    </citation>
    <scope>NUCLEOTIDE SEQUENCE [LARGE SCALE GENOMIC DNA]</scope>
    <source>
        <strain evidence="8">ATCC 700122</strain>
    </source>
</reference>
<evidence type="ECO:0000256" key="2">
    <source>
        <dbReference type="ARBA" id="ARBA00022448"/>
    </source>
</evidence>
<dbReference type="InterPro" id="IPR020846">
    <property type="entry name" value="MFS_dom"/>
</dbReference>
<keyword evidence="5 6" id="KW-0472">Membrane</keyword>
<evidence type="ECO:0000256" key="5">
    <source>
        <dbReference type="ARBA" id="ARBA00023136"/>
    </source>
</evidence>
<evidence type="ECO:0000256" key="3">
    <source>
        <dbReference type="ARBA" id="ARBA00022692"/>
    </source>
</evidence>
<dbReference type="PROSITE" id="PS50850">
    <property type="entry name" value="MFS"/>
    <property type="match status" value="1"/>
</dbReference>
<dbReference type="EMBL" id="ACUX02000019">
    <property type="protein sequence ID" value="EEZ60396.1"/>
    <property type="molecule type" value="Genomic_DNA"/>
</dbReference>
<keyword evidence="2" id="KW-0813">Transport</keyword>
<feature type="transmembrane region" description="Helical" evidence="6">
    <location>
        <begin position="73"/>
        <end position="90"/>
    </location>
</feature>
<feature type="domain" description="Major facilitator superfamily (MFS) profile" evidence="7">
    <location>
        <begin position="1"/>
        <end position="402"/>
    </location>
</feature>
<feature type="transmembrane region" description="Helical" evidence="6">
    <location>
        <begin position="166"/>
        <end position="187"/>
    </location>
</feature>
<dbReference type="InterPro" id="IPR050495">
    <property type="entry name" value="ATG22/LtaA_families"/>
</dbReference>
<dbReference type="PANTHER" id="PTHR23519:SF1">
    <property type="entry name" value="AUTOPHAGY-RELATED PROTEIN 22"/>
    <property type="match status" value="1"/>
</dbReference>
<dbReference type="InterPro" id="IPR024671">
    <property type="entry name" value="Atg22-like"/>
</dbReference>
<comment type="caution">
    <text evidence="8">The sequence shown here is derived from an EMBL/GenBank/DDBJ whole genome shotgun (WGS) entry which is preliminary data.</text>
</comment>
<feature type="transmembrane region" description="Helical" evidence="6">
    <location>
        <begin position="225"/>
        <end position="245"/>
    </location>
</feature>
<dbReference type="GO" id="GO:0022857">
    <property type="term" value="F:transmembrane transporter activity"/>
    <property type="evidence" value="ECO:0007669"/>
    <property type="project" value="InterPro"/>
</dbReference>
<feature type="transmembrane region" description="Helical" evidence="6">
    <location>
        <begin position="136"/>
        <end position="160"/>
    </location>
</feature>
<comment type="subcellular location">
    <subcellularLocation>
        <location evidence="1">Cell membrane</location>
        <topology evidence="1">Multi-pass membrane protein</topology>
    </subcellularLocation>
</comment>
<sequence length="409" mass="44345">MTKAEKSWIMYDVGNSAFVLLSTALIPVYFSSIATGNIVVAWGYAETIASLAIALVMPVLGSLADMKGMRKKFVAGTVGTGAVACVALGLPSSAFVFLLVYVIASIMLNSSMVFYDALLVDATDEDRFDIISSNGYAWGYLGSTVPFIACLGLVLGAGSIGLSTPTAMKLAFAITALWWIAFTIPLMRNVHQSHFKERPERLFADSFKGLLATLKNIWGETSLRYFILAYFFYIDGVHTIIRLSTSYGTDLGISSTQLVLALLVTQFVAFPSAIVYGRMGARFGTKRMLLVGILGYAFITFFAALFLRSAVEFWILAIMVGLFQGGIQALSRSEFGKLVPKEHANEYFGFFDIFGKYASVMGTFLVSTITVLTGMSSIGVFSLVLLFAVGFVFMWKVPDSVRADGASQG</sequence>
<keyword evidence="4 6" id="KW-1133">Transmembrane helix</keyword>
<dbReference type="InterPro" id="IPR036259">
    <property type="entry name" value="MFS_trans_sf"/>
</dbReference>
<gene>
    <name evidence="8" type="ORF">HMPREF0762_01873</name>
</gene>
<evidence type="ECO:0000256" key="6">
    <source>
        <dbReference type="SAM" id="Phobius"/>
    </source>
</evidence>
<dbReference type="PANTHER" id="PTHR23519">
    <property type="entry name" value="AUTOPHAGY-RELATED PROTEIN 22"/>
    <property type="match status" value="1"/>
</dbReference>
<evidence type="ECO:0000256" key="4">
    <source>
        <dbReference type="ARBA" id="ARBA00022989"/>
    </source>
</evidence>
<feature type="transmembrane region" description="Helical" evidence="6">
    <location>
        <begin position="288"/>
        <end position="307"/>
    </location>
</feature>
<dbReference type="Pfam" id="PF11700">
    <property type="entry name" value="ATG22"/>
    <property type="match status" value="1"/>
</dbReference>
<name>D0WJ48_SLAES</name>
<dbReference type="GO" id="GO:0005886">
    <property type="term" value="C:plasma membrane"/>
    <property type="evidence" value="ECO:0007669"/>
    <property type="project" value="UniProtKB-SubCell"/>
</dbReference>
<feature type="transmembrane region" description="Helical" evidence="6">
    <location>
        <begin position="96"/>
        <end position="115"/>
    </location>
</feature>
<feature type="transmembrane region" description="Helical" evidence="6">
    <location>
        <begin position="12"/>
        <end position="30"/>
    </location>
</feature>
<evidence type="ECO:0000259" key="7">
    <source>
        <dbReference type="PROSITE" id="PS50850"/>
    </source>
</evidence>
<dbReference type="eggNOG" id="COG2270">
    <property type="taxonomic scope" value="Bacteria"/>
</dbReference>
<dbReference type="HOGENOM" id="CLU_017518_3_0_11"/>
<keyword evidence="3 6" id="KW-0812">Transmembrane</keyword>
<feature type="transmembrane region" description="Helical" evidence="6">
    <location>
        <begin position="42"/>
        <end position="61"/>
    </location>
</feature>
<dbReference type="SUPFAM" id="SSF103473">
    <property type="entry name" value="MFS general substrate transporter"/>
    <property type="match status" value="1"/>
</dbReference>
<proteinExistence type="predicted"/>
<organism evidence="8 9">
    <name type="scientific">Slackia exigua (strain ATCC 700122 / DSM 15923 / CIP 105133 / JCM 11022 / KCTC 5966 / S-7)</name>
    <dbReference type="NCBI Taxonomy" id="649764"/>
    <lineage>
        <taxon>Bacteria</taxon>
        <taxon>Bacillati</taxon>
        <taxon>Actinomycetota</taxon>
        <taxon>Coriobacteriia</taxon>
        <taxon>Eggerthellales</taxon>
        <taxon>Eggerthellaceae</taxon>
        <taxon>Slackia</taxon>
    </lineage>
</organism>
<dbReference type="STRING" id="649764.HMPREF0762_01873"/>
<evidence type="ECO:0000313" key="8">
    <source>
        <dbReference type="EMBL" id="EEZ60396.1"/>
    </source>
</evidence>
<dbReference type="Gene3D" id="1.20.1250.20">
    <property type="entry name" value="MFS general substrate transporter like domains"/>
    <property type="match status" value="1"/>
</dbReference>
<dbReference type="Proteomes" id="UP000006001">
    <property type="component" value="Unassembled WGS sequence"/>
</dbReference>